<evidence type="ECO:0000259" key="2">
    <source>
        <dbReference type="Pfam" id="PF10030"/>
    </source>
</evidence>
<sequence>MPLCLRVSVLRCVALLLLVPGVAHAADPCPLLRGDVDAADVATRIAAVACEEHQLWHRPFIDADGRLAGSVVREAETALLANGEQAWRRVAGYWRDSGLLAAAAGRSGAAECAYAGIDGHPSPACRAFVVDTPWSAAYVSWVMRRAGLRGFNGSASHVSYVRDAYRGPDASAYRVAAPESARPKRGDLLCYARASTRTFGFAGLAQLLATSDEGLGMHCDIVVDARPHTGLAWLVGGNVFDGVTLRMLPLTPGGLLHELPVRQLSDPPCSPDHPQACSANRQDWTVLLELRPPDVLAGLAPPPPLQVAHAAPIVFPAQPPGTPDGCCVHCIAGDTRVPRCPRDAGGSGGD</sequence>
<reference evidence="3 4" key="1">
    <citation type="submission" date="2019-01" db="EMBL/GenBank/DDBJ databases">
        <authorList>
            <person name="Zhang S."/>
        </authorList>
    </citation>
    <scope>NUCLEOTIDE SEQUENCE [LARGE SCALE GENOMIC DNA]</scope>
    <source>
        <strain evidence="3 4">1626</strain>
    </source>
</reference>
<feature type="signal peptide" evidence="1">
    <location>
        <begin position="1"/>
        <end position="25"/>
    </location>
</feature>
<evidence type="ECO:0000313" key="4">
    <source>
        <dbReference type="Proteomes" id="UP000298681"/>
    </source>
</evidence>
<proteinExistence type="predicted"/>
<dbReference type="Proteomes" id="UP000298681">
    <property type="component" value="Unassembled WGS sequence"/>
</dbReference>
<dbReference type="InterPro" id="IPR014545">
    <property type="entry name" value="UCP028415"/>
</dbReference>
<protein>
    <submittedName>
        <fullName evidence="3">DUF2272 domain-containing protein</fullName>
    </submittedName>
</protein>
<dbReference type="PIRSF" id="PIRSF028415">
    <property type="entry name" value="UCP028415"/>
    <property type="match status" value="1"/>
</dbReference>
<accession>A0A4Z1R325</accession>
<evidence type="ECO:0000256" key="1">
    <source>
        <dbReference type="SAM" id="SignalP"/>
    </source>
</evidence>
<organism evidence="3 4">
    <name type="scientific">Luteimonas yindakuii</name>
    <dbReference type="NCBI Taxonomy" id="2565782"/>
    <lineage>
        <taxon>Bacteria</taxon>
        <taxon>Pseudomonadati</taxon>
        <taxon>Pseudomonadota</taxon>
        <taxon>Gammaproteobacteria</taxon>
        <taxon>Lysobacterales</taxon>
        <taxon>Lysobacteraceae</taxon>
        <taxon>Luteimonas</taxon>
    </lineage>
</organism>
<gene>
    <name evidence="3" type="ORF">E4582_03520</name>
</gene>
<feature type="domain" description="DUF2272" evidence="2">
    <location>
        <begin position="84"/>
        <end position="290"/>
    </location>
</feature>
<dbReference type="RefSeq" id="WP_134673316.1">
    <property type="nucleotide sequence ID" value="NZ_SPUH01000001.1"/>
</dbReference>
<dbReference type="Pfam" id="PF10030">
    <property type="entry name" value="DUF2272"/>
    <property type="match status" value="1"/>
</dbReference>
<dbReference type="InterPro" id="IPR019262">
    <property type="entry name" value="DUF2272"/>
</dbReference>
<name>A0A4Z1R325_9GAMM</name>
<feature type="chain" id="PRO_5021284857" evidence="1">
    <location>
        <begin position="26"/>
        <end position="350"/>
    </location>
</feature>
<dbReference type="EMBL" id="SPUH01000001">
    <property type="protein sequence ID" value="TKS53932.1"/>
    <property type="molecule type" value="Genomic_DNA"/>
</dbReference>
<evidence type="ECO:0000313" key="3">
    <source>
        <dbReference type="EMBL" id="TKS53932.1"/>
    </source>
</evidence>
<comment type="caution">
    <text evidence="3">The sequence shown here is derived from an EMBL/GenBank/DDBJ whole genome shotgun (WGS) entry which is preliminary data.</text>
</comment>
<keyword evidence="1" id="KW-0732">Signal</keyword>
<keyword evidence="4" id="KW-1185">Reference proteome</keyword>
<dbReference type="AlphaFoldDB" id="A0A4Z1R325"/>